<keyword evidence="3" id="KW-0732">Signal</keyword>
<keyword evidence="6" id="KW-1185">Reference proteome</keyword>
<gene>
    <name evidence="5" type="ORF">CW354_13285</name>
</gene>
<dbReference type="Proteomes" id="UP000239504">
    <property type="component" value="Unassembled WGS sequence"/>
</dbReference>
<feature type="domain" description="Beta/gamma crystallin 'Greek key'" evidence="4">
    <location>
        <begin position="44"/>
        <end position="121"/>
    </location>
</feature>
<feature type="signal peptide" evidence="3">
    <location>
        <begin position="1"/>
        <end position="33"/>
    </location>
</feature>
<comment type="caution">
    <text evidence="5">The sequence shown here is derived from an EMBL/GenBank/DDBJ whole genome shotgun (WGS) entry which is preliminary data.</text>
</comment>
<reference evidence="5 6" key="1">
    <citation type="submission" date="2017-12" db="EMBL/GenBank/DDBJ databases">
        <authorList>
            <person name="Hurst M.R.H."/>
        </authorList>
    </citation>
    <scope>NUCLEOTIDE SEQUENCE [LARGE SCALE GENOMIC DNA]</scope>
    <source>
        <strain evidence="5 6">SY-3-19</strain>
    </source>
</reference>
<dbReference type="InterPro" id="IPR011024">
    <property type="entry name" value="G_crystallin-like"/>
</dbReference>
<dbReference type="EMBL" id="PJCH01000010">
    <property type="protein sequence ID" value="PQA87021.1"/>
    <property type="molecule type" value="Genomic_DNA"/>
</dbReference>
<feature type="chain" id="PRO_5015410648" description="Beta/gamma crystallin 'Greek key' domain-containing protein" evidence="3">
    <location>
        <begin position="34"/>
        <end position="236"/>
    </location>
</feature>
<dbReference type="Gene3D" id="2.60.20.10">
    <property type="entry name" value="Crystallins"/>
    <property type="match status" value="1"/>
</dbReference>
<dbReference type="AlphaFoldDB" id="A0A2S7K3F5"/>
<evidence type="ECO:0000256" key="1">
    <source>
        <dbReference type="ARBA" id="ARBA00009646"/>
    </source>
</evidence>
<evidence type="ECO:0000256" key="2">
    <source>
        <dbReference type="ARBA" id="ARBA00022737"/>
    </source>
</evidence>
<dbReference type="Pfam" id="PF00030">
    <property type="entry name" value="Crystall"/>
    <property type="match status" value="1"/>
</dbReference>
<evidence type="ECO:0000313" key="5">
    <source>
        <dbReference type="EMBL" id="PQA87021.1"/>
    </source>
</evidence>
<protein>
    <recommendedName>
        <fullName evidence="4">Beta/gamma crystallin 'Greek key' domain-containing protein</fullName>
    </recommendedName>
</protein>
<sequence length="236" mass="24927">MICAKSEGIVMVRRKTAAWLLAFCLPAAFVVTAAGENMEPPVLVMFEKVGMSGRQVSFDAPVADIDVRYPFHSASVKSGRWELCTRNNFKGACLDLGVGDEVVSLKKELGFFSRVRSVRPIEDAPSGAGPIEARPAQPETVSAPQVAKGAVEDAPARAAVPDAPAAPVASAEGLLRGHQAYFFKTPMLDGAMIDAEDEDAARAFCAAAGFEKIEFKSDVVSNGRRVVGDLLCAGAP</sequence>
<comment type="similarity">
    <text evidence="1">Belongs to the beta/gamma-crystallin family.</text>
</comment>
<accession>A0A2S7K3F5</accession>
<name>A0A2S7K3F5_9PROT</name>
<proteinExistence type="inferred from homology"/>
<keyword evidence="2" id="KW-0677">Repeat</keyword>
<organism evidence="5 6">
    <name type="scientific">Hyphococcus luteus</name>
    <dbReference type="NCBI Taxonomy" id="2058213"/>
    <lineage>
        <taxon>Bacteria</taxon>
        <taxon>Pseudomonadati</taxon>
        <taxon>Pseudomonadota</taxon>
        <taxon>Alphaproteobacteria</taxon>
        <taxon>Parvularculales</taxon>
        <taxon>Parvularculaceae</taxon>
        <taxon>Hyphococcus</taxon>
    </lineage>
</organism>
<dbReference type="SUPFAM" id="SSF49695">
    <property type="entry name" value="gamma-Crystallin-like"/>
    <property type="match status" value="1"/>
</dbReference>
<evidence type="ECO:0000259" key="4">
    <source>
        <dbReference type="Pfam" id="PF00030"/>
    </source>
</evidence>
<dbReference type="OrthoDB" id="7186950at2"/>
<evidence type="ECO:0000313" key="6">
    <source>
        <dbReference type="Proteomes" id="UP000239504"/>
    </source>
</evidence>
<evidence type="ECO:0000256" key="3">
    <source>
        <dbReference type="SAM" id="SignalP"/>
    </source>
</evidence>
<dbReference type="InterPro" id="IPR001064">
    <property type="entry name" value="Beta/gamma_crystallin"/>
</dbReference>